<evidence type="ECO:0000313" key="1">
    <source>
        <dbReference type="EMBL" id="NYD53586.1"/>
    </source>
</evidence>
<sequence length="280" mass="30307">MTSYWSRLCAANAISQKDLWLALRHIDRMLPILVTPRSALGYIEALGGLTEGTLVRDSGGVVCGHGGATRQVECPSCRRIPAPVTLCGRCAAGDQVTVTRIHGPVCVRHRVWLPSGAPVVADPRHLAAQRQLNGSLALRGVPYRSPEVSAAAELLHLNAPERDDVIDDPDDEFRLFPSRITLTGLLTDPRFARVLMSHVLGAHALAMVFDRLVAAHALGHRAAEQLLEGLKIQGRELWVGASAVPVRGGCALTPAARRILPRAKTIRAHMLHHRVEVAAR</sequence>
<dbReference type="EMBL" id="JACCBH010000001">
    <property type="protein sequence ID" value="NYD53586.1"/>
    <property type="molecule type" value="Genomic_DNA"/>
</dbReference>
<accession>A0A7Y9JM33</accession>
<organism evidence="1 2">
    <name type="scientific">Microbacterium pseudoresistens</name>
    <dbReference type="NCBI Taxonomy" id="640634"/>
    <lineage>
        <taxon>Bacteria</taxon>
        <taxon>Bacillati</taxon>
        <taxon>Actinomycetota</taxon>
        <taxon>Actinomycetes</taxon>
        <taxon>Micrococcales</taxon>
        <taxon>Microbacteriaceae</taxon>
        <taxon>Microbacterium</taxon>
    </lineage>
</organism>
<dbReference type="RefSeq" id="WP_179431251.1">
    <property type="nucleotide sequence ID" value="NZ_BAABLC010000005.1"/>
</dbReference>
<evidence type="ECO:0000313" key="2">
    <source>
        <dbReference type="Proteomes" id="UP000552045"/>
    </source>
</evidence>
<gene>
    <name evidence="1" type="ORF">BKA02_000641</name>
</gene>
<protein>
    <submittedName>
        <fullName evidence="1">Uncharacterized protein</fullName>
    </submittedName>
</protein>
<dbReference type="AlphaFoldDB" id="A0A7Y9JM33"/>
<name>A0A7Y9JM33_9MICO</name>
<proteinExistence type="predicted"/>
<comment type="caution">
    <text evidence="1">The sequence shown here is derived from an EMBL/GenBank/DDBJ whole genome shotgun (WGS) entry which is preliminary data.</text>
</comment>
<keyword evidence="2" id="KW-1185">Reference proteome</keyword>
<reference evidence="1 2" key="1">
    <citation type="submission" date="2020-07" db="EMBL/GenBank/DDBJ databases">
        <title>Sequencing the genomes of 1000 actinobacteria strains.</title>
        <authorList>
            <person name="Klenk H.-P."/>
        </authorList>
    </citation>
    <scope>NUCLEOTIDE SEQUENCE [LARGE SCALE GENOMIC DNA]</scope>
    <source>
        <strain evidence="1 2">DSM 22185</strain>
    </source>
</reference>
<dbReference type="Proteomes" id="UP000552045">
    <property type="component" value="Unassembled WGS sequence"/>
</dbReference>